<keyword evidence="2" id="KW-1185">Reference proteome</keyword>
<dbReference type="AlphaFoldDB" id="A0A1N6HBB1"/>
<evidence type="ECO:0000313" key="1">
    <source>
        <dbReference type="EMBL" id="SIO17072.1"/>
    </source>
</evidence>
<sequence length="131" mass="14549">MGTQLSHRCRTSLYRLMFGHAQDESIVFLMAASRDAARKEATDALAAIHGIAPDNVCLYNLSSFRELLDSGVSEDEDLRIFEVAWEGPNVSAWAEHPLFLTDDATLLGKWAELYAELAQNLATHAINRARS</sequence>
<dbReference type="EMBL" id="FSRU01000001">
    <property type="protein sequence ID" value="SIO17072.1"/>
    <property type="molecule type" value="Genomic_DNA"/>
</dbReference>
<evidence type="ECO:0000313" key="2">
    <source>
        <dbReference type="Proteomes" id="UP000185151"/>
    </source>
</evidence>
<protein>
    <submittedName>
        <fullName evidence="1">Uncharacterized protein</fullName>
    </submittedName>
</protein>
<accession>A0A1N6HBB1</accession>
<proteinExistence type="predicted"/>
<dbReference type="RefSeq" id="WP_074294731.1">
    <property type="nucleotide sequence ID" value="NZ_FSRU01000001.1"/>
</dbReference>
<organism evidence="1 2">
    <name type="scientific">Paraburkholderia phenazinium</name>
    <dbReference type="NCBI Taxonomy" id="60549"/>
    <lineage>
        <taxon>Bacteria</taxon>
        <taxon>Pseudomonadati</taxon>
        <taxon>Pseudomonadota</taxon>
        <taxon>Betaproteobacteria</taxon>
        <taxon>Burkholderiales</taxon>
        <taxon>Burkholderiaceae</taxon>
        <taxon>Paraburkholderia</taxon>
    </lineage>
</organism>
<dbReference type="OrthoDB" id="9006417at2"/>
<gene>
    <name evidence="1" type="ORF">SAMN05444165_1273</name>
</gene>
<dbReference type="Proteomes" id="UP000185151">
    <property type="component" value="Unassembled WGS sequence"/>
</dbReference>
<name>A0A1N6HBB1_9BURK</name>
<reference evidence="1 2" key="1">
    <citation type="submission" date="2016-11" db="EMBL/GenBank/DDBJ databases">
        <authorList>
            <person name="Jaros S."/>
            <person name="Januszkiewicz K."/>
            <person name="Wedrychowicz H."/>
        </authorList>
    </citation>
    <scope>NUCLEOTIDE SEQUENCE [LARGE SCALE GENOMIC DNA]</scope>
    <source>
        <strain evidence="1 2">GAS95</strain>
    </source>
</reference>